<dbReference type="EMBL" id="CAUJNA010000064">
    <property type="protein sequence ID" value="CAJ1371246.1"/>
    <property type="molecule type" value="Genomic_DNA"/>
</dbReference>
<protein>
    <submittedName>
        <fullName evidence="2">Uncharacterized protein</fullName>
    </submittedName>
</protein>
<feature type="compositionally biased region" description="Low complexity" evidence="1">
    <location>
        <begin position="153"/>
        <end position="162"/>
    </location>
</feature>
<feature type="region of interest" description="Disordered" evidence="1">
    <location>
        <begin position="210"/>
        <end position="240"/>
    </location>
</feature>
<dbReference type="Proteomes" id="UP001178507">
    <property type="component" value="Unassembled WGS sequence"/>
</dbReference>
<reference evidence="2" key="1">
    <citation type="submission" date="2023-08" db="EMBL/GenBank/DDBJ databases">
        <authorList>
            <person name="Chen Y."/>
            <person name="Shah S."/>
            <person name="Dougan E. K."/>
            <person name="Thang M."/>
            <person name="Chan C."/>
        </authorList>
    </citation>
    <scope>NUCLEOTIDE SEQUENCE</scope>
</reference>
<evidence type="ECO:0000256" key="1">
    <source>
        <dbReference type="SAM" id="MobiDB-lite"/>
    </source>
</evidence>
<feature type="compositionally biased region" description="Basic and acidic residues" evidence="1">
    <location>
        <begin position="137"/>
        <end position="152"/>
    </location>
</feature>
<dbReference type="AlphaFoldDB" id="A0AA36HL87"/>
<feature type="compositionally biased region" description="Basic and acidic residues" evidence="1">
    <location>
        <begin position="361"/>
        <end position="372"/>
    </location>
</feature>
<evidence type="ECO:0000313" key="3">
    <source>
        <dbReference type="Proteomes" id="UP001178507"/>
    </source>
</evidence>
<evidence type="ECO:0000313" key="2">
    <source>
        <dbReference type="EMBL" id="CAJ1371246.1"/>
    </source>
</evidence>
<proteinExistence type="predicted"/>
<feature type="region of interest" description="Disordered" evidence="1">
    <location>
        <begin position="121"/>
        <end position="196"/>
    </location>
</feature>
<comment type="caution">
    <text evidence="2">The sequence shown here is derived from an EMBL/GenBank/DDBJ whole genome shotgun (WGS) entry which is preliminary data.</text>
</comment>
<gene>
    <name evidence="2" type="ORF">EVOR1521_LOCUS1608</name>
</gene>
<sequence length="466" mass="50831">MEAEYGRYFLKNFHLAPLARTIAPLQTRAAPQVPETQAWPDAGHRAVASTQVAPPAPQLGRPPALRLAPPPAPAPLCALGSESQVVVIETLREAVVLPEAAAEPEEYLGNGAMLSDDEEMLLGDGTSAPAPAINRKLKSDDVDSDSETEKAGEPSPEEAAPSPQTPPPSTSAAEMSPSPSPPGGEAPLPLMPTPLPHVPEASCRQCNQQPCACNRSQPAASQPQAASLSVKAEQLPRPEELPEMDRQVEERLDRFFQEESVWSYIEEEVLGTLRTRDSAKAVLGVQYFRIQVPSPYPGVQYRKSRKLEDRYKRYAKQGQTVEGIVEEDGEWLRINDKVFLPMKVGFVDILQPISKEEREAAVEEQLRLRKTGEQSPESPSELPNEEGPPPDPEGSFRLSMKGLPESISKAPLQDPQALHEFYTQNPINALGDTPRLPKQPWGQETEGGDLSLGGIVARLDEHSCDN</sequence>
<feature type="compositionally biased region" description="Low complexity" evidence="1">
    <location>
        <begin position="58"/>
        <end position="67"/>
    </location>
</feature>
<feature type="compositionally biased region" description="Low complexity" evidence="1">
    <location>
        <begin position="216"/>
        <end position="227"/>
    </location>
</feature>
<accession>A0AA36HL87</accession>
<keyword evidence="3" id="KW-1185">Reference proteome</keyword>
<name>A0AA36HL87_9DINO</name>
<feature type="region of interest" description="Disordered" evidence="1">
    <location>
        <begin position="42"/>
        <end position="67"/>
    </location>
</feature>
<feature type="compositionally biased region" description="Pro residues" evidence="1">
    <location>
        <begin position="178"/>
        <end position="196"/>
    </location>
</feature>
<feature type="region of interest" description="Disordered" evidence="1">
    <location>
        <begin position="428"/>
        <end position="452"/>
    </location>
</feature>
<feature type="compositionally biased region" description="Low complexity" evidence="1">
    <location>
        <begin position="373"/>
        <end position="382"/>
    </location>
</feature>
<organism evidence="2 3">
    <name type="scientific">Effrenium voratum</name>
    <dbReference type="NCBI Taxonomy" id="2562239"/>
    <lineage>
        <taxon>Eukaryota</taxon>
        <taxon>Sar</taxon>
        <taxon>Alveolata</taxon>
        <taxon>Dinophyceae</taxon>
        <taxon>Suessiales</taxon>
        <taxon>Symbiodiniaceae</taxon>
        <taxon>Effrenium</taxon>
    </lineage>
</organism>
<feature type="region of interest" description="Disordered" evidence="1">
    <location>
        <begin position="361"/>
        <end position="411"/>
    </location>
</feature>